<comment type="caution">
    <text evidence="1">The sequence shown here is derived from an EMBL/GenBank/DDBJ whole genome shotgun (WGS) entry which is preliminary data.</text>
</comment>
<sequence length="87" mass="10509">MKIKSYTYQTIARAQYVDNTIRLLEWKAEISDQRIVSNYRRRQFQVYELEFRGSGDKESGTQCLFLRSLFEVGFSKLWVVQQRMPEF</sequence>
<proteinExistence type="predicted"/>
<evidence type="ECO:0000313" key="2">
    <source>
        <dbReference type="Proteomes" id="UP000250321"/>
    </source>
</evidence>
<dbReference type="AlphaFoldDB" id="A0A314Y9I4"/>
<keyword evidence="2" id="KW-1185">Reference proteome</keyword>
<reference evidence="1 2" key="1">
    <citation type="submission" date="2018-02" db="EMBL/GenBank/DDBJ databases">
        <title>Draft genome of wild Prunus yedoensis var. nudiflora.</title>
        <authorList>
            <person name="Baek S."/>
            <person name="Kim J.-H."/>
            <person name="Choi K."/>
            <person name="Kim G.-B."/>
            <person name="Cho A."/>
            <person name="Jang H."/>
            <person name="Shin C.-H."/>
            <person name="Yu H.-J."/>
            <person name="Mun J.-H."/>
        </authorList>
    </citation>
    <scope>NUCLEOTIDE SEQUENCE [LARGE SCALE GENOMIC DNA]</scope>
    <source>
        <strain evidence="2">cv. Jeju island</strain>
        <tissue evidence="1">Leaf</tissue>
    </source>
</reference>
<accession>A0A314Y9I4</accession>
<evidence type="ECO:0000313" key="1">
    <source>
        <dbReference type="EMBL" id="PQQ04975.1"/>
    </source>
</evidence>
<gene>
    <name evidence="1" type="ORF">Pyn_34545</name>
</gene>
<organism evidence="1 2">
    <name type="scientific">Prunus yedoensis var. nudiflora</name>
    <dbReference type="NCBI Taxonomy" id="2094558"/>
    <lineage>
        <taxon>Eukaryota</taxon>
        <taxon>Viridiplantae</taxon>
        <taxon>Streptophyta</taxon>
        <taxon>Embryophyta</taxon>
        <taxon>Tracheophyta</taxon>
        <taxon>Spermatophyta</taxon>
        <taxon>Magnoliopsida</taxon>
        <taxon>eudicotyledons</taxon>
        <taxon>Gunneridae</taxon>
        <taxon>Pentapetalae</taxon>
        <taxon>rosids</taxon>
        <taxon>fabids</taxon>
        <taxon>Rosales</taxon>
        <taxon>Rosaceae</taxon>
        <taxon>Amygdaloideae</taxon>
        <taxon>Amygdaleae</taxon>
        <taxon>Prunus</taxon>
    </lineage>
</organism>
<dbReference type="Proteomes" id="UP000250321">
    <property type="component" value="Unassembled WGS sequence"/>
</dbReference>
<name>A0A314Y9I4_PRUYE</name>
<protein>
    <submittedName>
        <fullName evidence="1">Uncharacterized protein</fullName>
    </submittedName>
</protein>
<dbReference type="EMBL" id="PJQY01001168">
    <property type="protein sequence ID" value="PQQ04975.1"/>
    <property type="molecule type" value="Genomic_DNA"/>
</dbReference>